<feature type="compositionally biased region" description="Acidic residues" evidence="1">
    <location>
        <begin position="1"/>
        <end position="13"/>
    </location>
</feature>
<evidence type="ECO:0000256" key="1">
    <source>
        <dbReference type="SAM" id="MobiDB-lite"/>
    </source>
</evidence>
<sequence length="59" mass="6434">MLPPSSEEDEDEDGQWRWRKDGSSASSAVVSSIEGLGRARVRRRPQGDDGGDDDPSSML</sequence>
<feature type="region of interest" description="Disordered" evidence="1">
    <location>
        <begin position="1"/>
        <end position="59"/>
    </location>
</feature>
<feature type="compositionally biased region" description="Low complexity" evidence="1">
    <location>
        <begin position="23"/>
        <end position="32"/>
    </location>
</feature>
<accession>A0ABD3RVA0</accession>
<organism evidence="2 3">
    <name type="scientific">Cyclostephanos tholiformis</name>
    <dbReference type="NCBI Taxonomy" id="382380"/>
    <lineage>
        <taxon>Eukaryota</taxon>
        <taxon>Sar</taxon>
        <taxon>Stramenopiles</taxon>
        <taxon>Ochrophyta</taxon>
        <taxon>Bacillariophyta</taxon>
        <taxon>Coscinodiscophyceae</taxon>
        <taxon>Thalassiosirophycidae</taxon>
        <taxon>Stephanodiscales</taxon>
        <taxon>Stephanodiscaceae</taxon>
        <taxon>Cyclostephanos</taxon>
    </lineage>
</organism>
<comment type="caution">
    <text evidence="2">The sequence shown here is derived from an EMBL/GenBank/DDBJ whole genome shotgun (WGS) entry which is preliminary data.</text>
</comment>
<evidence type="ECO:0000313" key="3">
    <source>
        <dbReference type="Proteomes" id="UP001530377"/>
    </source>
</evidence>
<feature type="compositionally biased region" description="Acidic residues" evidence="1">
    <location>
        <begin position="49"/>
        <end position="59"/>
    </location>
</feature>
<dbReference type="EMBL" id="JALLPB020000164">
    <property type="protein sequence ID" value="KAL3816127.1"/>
    <property type="molecule type" value="Genomic_DNA"/>
</dbReference>
<protein>
    <submittedName>
        <fullName evidence="2">Uncharacterized protein</fullName>
    </submittedName>
</protein>
<gene>
    <name evidence="2" type="ORF">ACHAXA_011624</name>
</gene>
<proteinExistence type="predicted"/>
<dbReference type="Proteomes" id="UP001530377">
    <property type="component" value="Unassembled WGS sequence"/>
</dbReference>
<evidence type="ECO:0000313" key="2">
    <source>
        <dbReference type="EMBL" id="KAL3816127.1"/>
    </source>
</evidence>
<reference evidence="2 3" key="1">
    <citation type="submission" date="2024-10" db="EMBL/GenBank/DDBJ databases">
        <title>Updated reference genomes for cyclostephanoid diatoms.</title>
        <authorList>
            <person name="Roberts W.R."/>
            <person name="Alverson A.J."/>
        </authorList>
    </citation>
    <scope>NUCLEOTIDE SEQUENCE [LARGE SCALE GENOMIC DNA]</scope>
    <source>
        <strain evidence="2 3">AJA228-03</strain>
    </source>
</reference>
<dbReference type="AlphaFoldDB" id="A0ABD3RVA0"/>
<name>A0ABD3RVA0_9STRA</name>
<keyword evidence="3" id="KW-1185">Reference proteome</keyword>